<comment type="caution">
    <text evidence="8">The sequence shown here is derived from an EMBL/GenBank/DDBJ whole genome shotgun (WGS) entry which is preliminary data.</text>
</comment>
<keyword evidence="9" id="KW-1185">Reference proteome</keyword>
<dbReference type="Gene3D" id="2.60.40.420">
    <property type="entry name" value="Cupredoxins - blue copper proteins"/>
    <property type="match status" value="3"/>
</dbReference>
<dbReference type="CDD" id="cd13854">
    <property type="entry name" value="CuRO_1_MaLCC_like"/>
    <property type="match status" value="1"/>
</dbReference>
<evidence type="ECO:0008006" key="10">
    <source>
        <dbReference type="Google" id="ProtNLM"/>
    </source>
</evidence>
<feature type="domain" description="Plastocyanin-like" evidence="6">
    <location>
        <begin position="475"/>
        <end position="597"/>
    </location>
</feature>
<dbReference type="Pfam" id="PF07731">
    <property type="entry name" value="Cu-oxidase_2"/>
    <property type="match status" value="1"/>
</dbReference>
<keyword evidence="2" id="KW-0479">Metal-binding</keyword>
<sequence>MGFFKDCSKALLSFLSFTPASERFSQQPLLFPGITIEPEVASPGFKCEYPSLKGWQNCNEPNKRDCWLKDTASAQPLFSQYDIHTDYEKSFPQGIHREFWLDIGDKTISPDGYLKPEGKVVNGSYPGPLIEACWGDDITVHVTNHVQTNGTTIHWHGLRQLHTNEADGVNGVTQCPIATGSTYTYKFKALQYGHSWYHSHYSLQYPDGVAGPMVIHGPTSANWDEALDPILISDWNHDSAFAAFQGELDGHPPTADSVVLNGIGNYTCNPQTEPRCLPESKRKPIFSKIFQKGKRYLLRLVNSSTASDFVFSIDNHILEVISTDYVPIHPFKTESIHIAIGQRYSVIVEANPSAPAQKDGNYWIRTILSEGCGAINQTRNETGVIRYDSKSTALPTSEIGSKVDTTCADEPADHLVPVVPWVVDRQAVNNVPEFGTFEVGISEQNVNQTHGYVRWDITDTPLWLNFSNPTILDLHNTSFNKQYAVISEDYNHGFVYLIITSQNITHDKKTLVPVAHPIHLHGHDFVILGQGNTTYSVTNTPRTFDYNNPPRRDVAMLPSGGWLAIAFKPDNPGVWLVHCHIAWHASSGLAMQIMERQSEIEKTIPSLGPTERTCKGWDTWFAEHVSTFNQDDSGI</sequence>
<evidence type="ECO:0000256" key="3">
    <source>
        <dbReference type="ARBA" id="ARBA00023002"/>
    </source>
</evidence>
<dbReference type="CDD" id="cd13880">
    <property type="entry name" value="CuRO_2_MaLCC_like"/>
    <property type="match status" value="1"/>
</dbReference>
<dbReference type="CDD" id="cd13901">
    <property type="entry name" value="CuRO_3_MaLCC_like"/>
    <property type="match status" value="1"/>
</dbReference>
<dbReference type="InterPro" id="IPR033138">
    <property type="entry name" value="Cu_oxidase_CS"/>
</dbReference>
<feature type="domain" description="Plastocyanin-like" evidence="7">
    <location>
        <begin position="104"/>
        <end position="218"/>
    </location>
</feature>
<evidence type="ECO:0000259" key="6">
    <source>
        <dbReference type="Pfam" id="PF07731"/>
    </source>
</evidence>
<evidence type="ECO:0000256" key="1">
    <source>
        <dbReference type="ARBA" id="ARBA00010609"/>
    </source>
</evidence>
<dbReference type="PROSITE" id="PS00079">
    <property type="entry name" value="MULTICOPPER_OXIDASE1"/>
    <property type="match status" value="1"/>
</dbReference>
<dbReference type="InterPro" id="IPR002355">
    <property type="entry name" value="Cu_oxidase_Cu_BS"/>
</dbReference>
<evidence type="ECO:0000256" key="4">
    <source>
        <dbReference type="ARBA" id="ARBA00023008"/>
    </source>
</evidence>
<dbReference type="Pfam" id="PF00394">
    <property type="entry name" value="Cu-oxidase"/>
    <property type="match status" value="1"/>
</dbReference>
<dbReference type="InterPro" id="IPR045087">
    <property type="entry name" value="Cu-oxidase_fam"/>
</dbReference>
<dbReference type="FunFam" id="2.60.40.420:FF:000021">
    <property type="entry name" value="Extracellular dihydrogeodin oxidase/laccase"/>
    <property type="match status" value="1"/>
</dbReference>
<dbReference type="AlphaFoldDB" id="A0AA39QWZ1"/>
<keyword evidence="4" id="KW-0186">Copper</keyword>
<dbReference type="FunFam" id="2.60.40.420:FF:000045">
    <property type="entry name" value="Laccase 2"/>
    <property type="match status" value="1"/>
</dbReference>
<dbReference type="GO" id="GO:0005507">
    <property type="term" value="F:copper ion binding"/>
    <property type="evidence" value="ECO:0007669"/>
    <property type="project" value="InterPro"/>
</dbReference>
<dbReference type="GO" id="GO:0016491">
    <property type="term" value="F:oxidoreductase activity"/>
    <property type="evidence" value="ECO:0007669"/>
    <property type="project" value="UniProtKB-KW"/>
</dbReference>
<protein>
    <recommendedName>
        <fullName evidence="10">Laccase</fullName>
    </recommendedName>
</protein>
<dbReference type="PANTHER" id="PTHR11709:SF71">
    <property type="entry name" value="OXIDOREDUCTASE TPCJ"/>
    <property type="match status" value="1"/>
</dbReference>
<evidence type="ECO:0000256" key="2">
    <source>
        <dbReference type="ARBA" id="ARBA00022723"/>
    </source>
</evidence>
<organism evidence="8 9">
    <name type="scientific">Cladonia borealis</name>
    <dbReference type="NCBI Taxonomy" id="184061"/>
    <lineage>
        <taxon>Eukaryota</taxon>
        <taxon>Fungi</taxon>
        <taxon>Dikarya</taxon>
        <taxon>Ascomycota</taxon>
        <taxon>Pezizomycotina</taxon>
        <taxon>Lecanoromycetes</taxon>
        <taxon>OSLEUM clade</taxon>
        <taxon>Lecanoromycetidae</taxon>
        <taxon>Lecanorales</taxon>
        <taxon>Lecanorineae</taxon>
        <taxon>Cladoniaceae</taxon>
        <taxon>Cladonia</taxon>
    </lineage>
</organism>
<dbReference type="SUPFAM" id="SSF49503">
    <property type="entry name" value="Cupredoxins"/>
    <property type="match status" value="3"/>
</dbReference>
<dbReference type="InterPro" id="IPR011706">
    <property type="entry name" value="Cu-oxidase_C"/>
</dbReference>
<gene>
    <name evidence="8" type="ORF">JMJ35_008208</name>
</gene>
<evidence type="ECO:0000259" key="5">
    <source>
        <dbReference type="Pfam" id="PF00394"/>
    </source>
</evidence>
<keyword evidence="3" id="KW-0560">Oxidoreductase</keyword>
<accession>A0AA39QWZ1</accession>
<dbReference type="Proteomes" id="UP001166286">
    <property type="component" value="Unassembled WGS sequence"/>
</dbReference>
<dbReference type="EMBL" id="JAFEKC020000018">
    <property type="protein sequence ID" value="KAK0509814.1"/>
    <property type="molecule type" value="Genomic_DNA"/>
</dbReference>
<dbReference type="Pfam" id="PF07732">
    <property type="entry name" value="Cu-oxidase_3"/>
    <property type="match status" value="1"/>
</dbReference>
<feature type="domain" description="Plastocyanin-like" evidence="5">
    <location>
        <begin position="229"/>
        <end position="389"/>
    </location>
</feature>
<dbReference type="InterPro" id="IPR011707">
    <property type="entry name" value="Cu-oxidase-like_N"/>
</dbReference>
<dbReference type="PANTHER" id="PTHR11709">
    <property type="entry name" value="MULTI-COPPER OXIDASE"/>
    <property type="match status" value="1"/>
</dbReference>
<reference evidence="8" key="1">
    <citation type="submission" date="2023-03" db="EMBL/GenBank/DDBJ databases">
        <title>Complete genome of Cladonia borealis.</title>
        <authorList>
            <person name="Park H."/>
        </authorList>
    </citation>
    <scope>NUCLEOTIDE SEQUENCE</scope>
    <source>
        <strain evidence="8">ANT050790</strain>
    </source>
</reference>
<evidence type="ECO:0000313" key="9">
    <source>
        <dbReference type="Proteomes" id="UP001166286"/>
    </source>
</evidence>
<dbReference type="InterPro" id="IPR001117">
    <property type="entry name" value="Cu-oxidase_2nd"/>
</dbReference>
<evidence type="ECO:0000313" key="8">
    <source>
        <dbReference type="EMBL" id="KAK0509814.1"/>
    </source>
</evidence>
<name>A0AA39QWZ1_9LECA</name>
<comment type="similarity">
    <text evidence="1">Belongs to the multicopper oxidase family.</text>
</comment>
<evidence type="ECO:0000259" key="7">
    <source>
        <dbReference type="Pfam" id="PF07732"/>
    </source>
</evidence>
<dbReference type="InterPro" id="IPR008972">
    <property type="entry name" value="Cupredoxin"/>
</dbReference>
<proteinExistence type="inferred from homology"/>
<dbReference type="PROSITE" id="PS00080">
    <property type="entry name" value="MULTICOPPER_OXIDASE2"/>
    <property type="match status" value="1"/>
</dbReference>